<reference evidence="7 8" key="1">
    <citation type="submission" date="2014-03" db="EMBL/GenBank/DDBJ databases">
        <title>Genomics of Bifidobacteria.</title>
        <authorList>
            <person name="Ventura M."/>
            <person name="Milani C."/>
            <person name="Lugli G.A."/>
        </authorList>
    </citation>
    <scope>NUCLEOTIDE SEQUENCE [LARGE SCALE GENOMIC DNA]</scope>
    <source>
        <strain evidence="7 8">LMG 21775</strain>
    </source>
</reference>
<keyword evidence="3" id="KW-0520">NAD</keyword>
<dbReference type="OrthoDB" id="3185659at2"/>
<keyword evidence="8" id="KW-1185">Reference proteome</keyword>
<comment type="caution">
    <text evidence="7">The sequence shown here is derived from an EMBL/GenBank/DDBJ whole genome shotgun (WGS) entry which is preliminary data.</text>
</comment>
<dbReference type="GO" id="GO:0051287">
    <property type="term" value="F:NAD binding"/>
    <property type="evidence" value="ECO:0007669"/>
    <property type="project" value="InterPro"/>
</dbReference>
<dbReference type="Pfam" id="PF03446">
    <property type="entry name" value="NAD_binding_2"/>
    <property type="match status" value="1"/>
</dbReference>
<dbReference type="Gene3D" id="3.40.50.720">
    <property type="entry name" value="NAD(P)-binding Rossmann-like Domain"/>
    <property type="match status" value="1"/>
</dbReference>
<evidence type="ECO:0000313" key="8">
    <source>
        <dbReference type="Proteomes" id="UP000029050"/>
    </source>
</evidence>
<dbReference type="PIRSF" id="PIRSF000103">
    <property type="entry name" value="HIBADH"/>
    <property type="match status" value="1"/>
</dbReference>
<feature type="active site" evidence="4">
    <location>
        <position position="168"/>
    </location>
</feature>
<protein>
    <submittedName>
        <fullName evidence="7">NAD binding domain-containing protein</fullName>
        <ecNumber evidence="7">1.1.1.-</ecNumber>
        <ecNumber evidence="7">1.1.1.79</ecNumber>
    </submittedName>
</protein>
<dbReference type="GO" id="GO:0050661">
    <property type="term" value="F:NADP binding"/>
    <property type="evidence" value="ECO:0007669"/>
    <property type="project" value="InterPro"/>
</dbReference>
<feature type="domain" description="6-phosphogluconate dehydrogenase NADP-binding" evidence="5">
    <location>
        <begin position="2"/>
        <end position="158"/>
    </location>
</feature>
<dbReference type="SUPFAM" id="SSF48179">
    <property type="entry name" value="6-phosphogluconate dehydrogenase C-terminal domain-like"/>
    <property type="match status" value="1"/>
</dbReference>
<dbReference type="InterPro" id="IPR006115">
    <property type="entry name" value="6PGDH_NADP-bd"/>
</dbReference>
<dbReference type="EC" id="1.1.1.-" evidence="7"/>
<dbReference type="STRING" id="218140.BPSY_0563"/>
<dbReference type="InterPro" id="IPR015815">
    <property type="entry name" value="HIBADH-related"/>
</dbReference>
<dbReference type="PANTHER" id="PTHR43580">
    <property type="entry name" value="OXIDOREDUCTASE GLYR1-RELATED"/>
    <property type="match status" value="1"/>
</dbReference>
<gene>
    <name evidence="7" type="ORF">BPSY_0563</name>
</gene>
<accession>A0A087CHM1</accession>
<evidence type="ECO:0000256" key="4">
    <source>
        <dbReference type="PIRSR" id="PIRSR000103-1"/>
    </source>
</evidence>
<evidence type="ECO:0000256" key="1">
    <source>
        <dbReference type="ARBA" id="ARBA00009080"/>
    </source>
</evidence>
<evidence type="ECO:0000259" key="5">
    <source>
        <dbReference type="Pfam" id="PF03446"/>
    </source>
</evidence>
<organism evidence="7 8">
    <name type="scientific">Bifidobacterium psychraerophilum</name>
    <dbReference type="NCBI Taxonomy" id="218140"/>
    <lineage>
        <taxon>Bacteria</taxon>
        <taxon>Bacillati</taxon>
        <taxon>Actinomycetota</taxon>
        <taxon>Actinomycetes</taxon>
        <taxon>Bifidobacteriales</taxon>
        <taxon>Bifidobacteriaceae</taxon>
        <taxon>Bifidobacterium</taxon>
    </lineage>
</organism>
<dbReference type="GO" id="GO:0030267">
    <property type="term" value="F:glyoxylate reductase (NADPH) activity"/>
    <property type="evidence" value="ECO:0007669"/>
    <property type="project" value="UniProtKB-EC"/>
</dbReference>
<evidence type="ECO:0000259" key="6">
    <source>
        <dbReference type="Pfam" id="PF14833"/>
    </source>
</evidence>
<dbReference type="InterPro" id="IPR008927">
    <property type="entry name" value="6-PGluconate_DH-like_C_sf"/>
</dbReference>
<keyword evidence="2 7" id="KW-0560">Oxidoreductase</keyword>
<evidence type="ECO:0000313" key="7">
    <source>
        <dbReference type="EMBL" id="KFI82771.1"/>
    </source>
</evidence>
<evidence type="ECO:0000256" key="3">
    <source>
        <dbReference type="ARBA" id="ARBA00023027"/>
    </source>
</evidence>
<comment type="similarity">
    <text evidence="1">Belongs to the HIBADH-related family.</text>
</comment>
<name>A0A087CHM1_9BIFI</name>
<dbReference type="EC" id="1.1.1.79" evidence="7"/>
<dbReference type="Pfam" id="PF14833">
    <property type="entry name" value="NAD_binding_11"/>
    <property type="match status" value="1"/>
</dbReference>
<dbReference type="SUPFAM" id="SSF51735">
    <property type="entry name" value="NAD(P)-binding Rossmann-fold domains"/>
    <property type="match status" value="1"/>
</dbReference>
<dbReference type="PANTHER" id="PTHR43580:SF2">
    <property type="entry name" value="CYTOKINE-LIKE NUCLEAR FACTOR N-PAC"/>
    <property type="match status" value="1"/>
</dbReference>
<proteinExistence type="inferred from homology"/>
<evidence type="ECO:0000256" key="2">
    <source>
        <dbReference type="ARBA" id="ARBA00023002"/>
    </source>
</evidence>
<dbReference type="InterPro" id="IPR029154">
    <property type="entry name" value="HIBADH-like_NADP-bd"/>
</dbReference>
<dbReference type="eggNOG" id="COG2084">
    <property type="taxonomic scope" value="Bacteria"/>
</dbReference>
<dbReference type="AlphaFoldDB" id="A0A087CHM1"/>
<dbReference type="EMBL" id="JGZI01000008">
    <property type="protein sequence ID" value="KFI82771.1"/>
    <property type="molecule type" value="Genomic_DNA"/>
</dbReference>
<sequence>MNITVLGTGIMGSGIATVAASKGFSVSAWNRTIERAQALEGDSLHAESDLATAVSQADIIAIVVFDAGSVLDVLQKAYQHAPADAVWVQMSTIGTEGARQAREFAEAHDLHLIETMMMGSKDQANSSQLILIGGGDEALFGKAKPFLDAISKKLVHCGAQVGDGTAVKLACNLWLGCITAAACQSVKVLERQHVNPQLFLDVIAGGTSDSPYAHIKGGKAISEDYSPQFEVSALEKDLGLMKSVMESVGFRSDLLSLVMDLYAQSDDKGHAHDDISAVATSFE</sequence>
<dbReference type="InterPro" id="IPR051265">
    <property type="entry name" value="HIBADH-related_NP60_sf"/>
</dbReference>
<feature type="domain" description="3-hydroxyisobutyrate dehydrogenase-like NAD-binding" evidence="6">
    <location>
        <begin position="162"/>
        <end position="279"/>
    </location>
</feature>
<dbReference type="InterPro" id="IPR036291">
    <property type="entry name" value="NAD(P)-bd_dom_sf"/>
</dbReference>
<dbReference type="Proteomes" id="UP000029050">
    <property type="component" value="Unassembled WGS sequence"/>
</dbReference>
<dbReference type="InterPro" id="IPR013328">
    <property type="entry name" value="6PGD_dom2"/>
</dbReference>
<dbReference type="Gene3D" id="1.10.1040.10">
    <property type="entry name" value="N-(1-d-carboxylethyl)-l-norvaline Dehydrogenase, domain 2"/>
    <property type="match status" value="1"/>
</dbReference>